<protein>
    <recommendedName>
        <fullName evidence="2">DUF5689 domain-containing protein</fullName>
    </recommendedName>
</protein>
<sequence>MKQMNMQTYFRLSLTMLVLSAGLSSCMKEDFNTSEGKVGEMITLLDVRQAYKGSDVTLNTASLNGGTTISGIVISDKDGKNLPANSLVLQQTAASSNSFTDMTRGIVINMTTEPAYAVGDSLHINVSGGKLGRVGGNLTISGITAAQVTVIATGKAALVRPVTLGKLHSTMEYYESTLVSLNADAVDPAAGTLAGSKQVADQTGDAVYVYTRSAATHASEPMPVSAQFTGIAARLNESGNDTFNTKK</sequence>
<name>A0A6I6GA34_9BACT</name>
<accession>A0A6I6GA34</accession>
<dbReference type="AlphaFoldDB" id="A0A6I6GA34"/>
<evidence type="ECO:0000313" key="3">
    <source>
        <dbReference type="EMBL" id="QGW29676.1"/>
    </source>
</evidence>
<keyword evidence="4" id="KW-1185">Reference proteome</keyword>
<dbReference type="PROSITE" id="PS51257">
    <property type="entry name" value="PROKAR_LIPOPROTEIN"/>
    <property type="match status" value="1"/>
</dbReference>
<dbReference type="Proteomes" id="UP000426027">
    <property type="component" value="Chromosome"/>
</dbReference>
<proteinExistence type="predicted"/>
<evidence type="ECO:0000256" key="1">
    <source>
        <dbReference type="SAM" id="SignalP"/>
    </source>
</evidence>
<feature type="signal peptide" evidence="1">
    <location>
        <begin position="1"/>
        <end position="27"/>
    </location>
</feature>
<feature type="chain" id="PRO_5026052655" description="DUF5689 domain-containing protein" evidence="1">
    <location>
        <begin position="28"/>
        <end position="247"/>
    </location>
</feature>
<evidence type="ECO:0000259" key="2">
    <source>
        <dbReference type="Pfam" id="PF18942"/>
    </source>
</evidence>
<keyword evidence="1" id="KW-0732">Signal</keyword>
<evidence type="ECO:0000313" key="4">
    <source>
        <dbReference type="Proteomes" id="UP000426027"/>
    </source>
</evidence>
<dbReference type="Pfam" id="PF18942">
    <property type="entry name" value="DUF5689"/>
    <property type="match status" value="1"/>
</dbReference>
<dbReference type="InterPro" id="IPR043744">
    <property type="entry name" value="DUF5689"/>
</dbReference>
<dbReference type="EMBL" id="CP046566">
    <property type="protein sequence ID" value="QGW29676.1"/>
    <property type="molecule type" value="Genomic_DNA"/>
</dbReference>
<organism evidence="3 4">
    <name type="scientific">Phnomibacter ginsenosidimutans</name>
    <dbReference type="NCBI Taxonomy" id="2676868"/>
    <lineage>
        <taxon>Bacteria</taxon>
        <taxon>Pseudomonadati</taxon>
        <taxon>Bacteroidota</taxon>
        <taxon>Chitinophagia</taxon>
        <taxon>Chitinophagales</taxon>
        <taxon>Chitinophagaceae</taxon>
        <taxon>Phnomibacter</taxon>
    </lineage>
</organism>
<feature type="domain" description="DUF5689" evidence="2">
    <location>
        <begin position="41"/>
        <end position="237"/>
    </location>
</feature>
<gene>
    <name evidence="3" type="ORF">GLV81_17520</name>
</gene>
<dbReference type="KEGG" id="fls:GLV81_17520"/>
<reference evidence="3 4" key="1">
    <citation type="submission" date="2019-11" db="EMBL/GenBank/DDBJ databases">
        <authorList>
            <person name="Im W.T."/>
        </authorList>
    </citation>
    <scope>NUCLEOTIDE SEQUENCE [LARGE SCALE GENOMIC DNA]</scope>
    <source>
        <strain evidence="3 4">SB-02</strain>
    </source>
</reference>